<feature type="transmembrane region" description="Helical" evidence="5">
    <location>
        <begin position="44"/>
        <end position="66"/>
    </location>
</feature>
<feature type="transmembrane region" description="Helical" evidence="5">
    <location>
        <begin position="385"/>
        <end position="404"/>
    </location>
</feature>
<comment type="caution">
    <text evidence="6">The sequence shown here is derived from an EMBL/GenBank/DDBJ whole genome shotgun (WGS) entry which is preliminary data.</text>
</comment>
<dbReference type="PANTHER" id="PTHR11785:SF512">
    <property type="entry name" value="SOBREMESA, ISOFORM B"/>
    <property type="match status" value="1"/>
</dbReference>
<evidence type="ECO:0000256" key="2">
    <source>
        <dbReference type="ARBA" id="ARBA00022692"/>
    </source>
</evidence>
<dbReference type="PATRIC" id="fig|1379.3.peg.1555"/>
<dbReference type="PIRSF" id="PIRSF006060">
    <property type="entry name" value="AA_transporter"/>
    <property type="match status" value="1"/>
</dbReference>
<keyword evidence="2 5" id="KW-0812">Transmembrane</keyword>
<dbReference type="RefSeq" id="WP_060914628.1">
    <property type="nucleotide sequence ID" value="NZ_KQ959989.1"/>
</dbReference>
<evidence type="ECO:0000313" key="7">
    <source>
        <dbReference type="Proteomes" id="UP000070355"/>
    </source>
</evidence>
<feature type="transmembrane region" description="Helical" evidence="5">
    <location>
        <begin position="325"/>
        <end position="347"/>
    </location>
</feature>
<protein>
    <submittedName>
        <fullName evidence="6">Putative serine/threonine exchanger SteT</fullName>
    </submittedName>
</protein>
<feature type="transmembrane region" description="Helical" evidence="5">
    <location>
        <begin position="410"/>
        <end position="428"/>
    </location>
</feature>
<evidence type="ECO:0000256" key="4">
    <source>
        <dbReference type="ARBA" id="ARBA00023136"/>
    </source>
</evidence>
<dbReference type="OrthoDB" id="3181223at2"/>
<feature type="transmembrane region" description="Helical" evidence="5">
    <location>
        <begin position="191"/>
        <end position="209"/>
    </location>
</feature>
<organism evidence="6 7">
    <name type="scientific">Gemella haemolysans</name>
    <dbReference type="NCBI Taxonomy" id="1379"/>
    <lineage>
        <taxon>Bacteria</taxon>
        <taxon>Bacillati</taxon>
        <taxon>Bacillota</taxon>
        <taxon>Bacilli</taxon>
        <taxon>Bacillales</taxon>
        <taxon>Gemellaceae</taxon>
        <taxon>Gemella</taxon>
    </lineage>
</organism>
<dbReference type="GO" id="GO:0016020">
    <property type="term" value="C:membrane"/>
    <property type="evidence" value="ECO:0007669"/>
    <property type="project" value="UniProtKB-SubCell"/>
</dbReference>
<evidence type="ECO:0000256" key="1">
    <source>
        <dbReference type="ARBA" id="ARBA00004141"/>
    </source>
</evidence>
<dbReference type="PANTHER" id="PTHR11785">
    <property type="entry name" value="AMINO ACID TRANSPORTER"/>
    <property type="match status" value="1"/>
</dbReference>
<comment type="subcellular location">
    <subcellularLocation>
        <location evidence="1">Membrane</location>
        <topology evidence="1">Multi-pass membrane protein</topology>
    </subcellularLocation>
</comment>
<feature type="transmembrane region" description="Helical" evidence="5">
    <location>
        <begin position="149"/>
        <end position="171"/>
    </location>
</feature>
<accession>A0A133ZR28</accession>
<dbReference type="Pfam" id="PF13520">
    <property type="entry name" value="AA_permease_2"/>
    <property type="match status" value="1"/>
</dbReference>
<dbReference type="Gene3D" id="1.20.1740.10">
    <property type="entry name" value="Amino acid/polyamine transporter I"/>
    <property type="match status" value="1"/>
</dbReference>
<dbReference type="EMBL" id="LSDC01000113">
    <property type="protein sequence ID" value="KXB57872.1"/>
    <property type="molecule type" value="Genomic_DNA"/>
</dbReference>
<feature type="transmembrane region" description="Helical" evidence="5">
    <location>
        <begin position="279"/>
        <end position="304"/>
    </location>
</feature>
<evidence type="ECO:0000313" key="6">
    <source>
        <dbReference type="EMBL" id="KXB57872.1"/>
    </source>
</evidence>
<evidence type="ECO:0000256" key="3">
    <source>
        <dbReference type="ARBA" id="ARBA00022989"/>
    </source>
</evidence>
<evidence type="ECO:0000256" key="5">
    <source>
        <dbReference type="SAM" id="Phobius"/>
    </source>
</evidence>
<feature type="transmembrane region" description="Helical" evidence="5">
    <location>
        <begin position="229"/>
        <end position="250"/>
    </location>
</feature>
<keyword evidence="3 5" id="KW-1133">Transmembrane helix</keyword>
<sequence>MSELKRTIGFMPAFMTVIGSVIGAGVFFKAAVIYKTTGTMSLGLLAWVLAGIITICAGLTVAELAASIPEVGGMVVWIERTYGKTAAFLLGWAQSVIYFPAMIAALAVIFSTQVLNLLNLDKTWHLPIAIAAATSLMFLNFLGGKIGGMIQTVATICKLIPLIVIIAFGLFQSDSQPLQLFPVEAGKDISFASGLGGALLAAMFAYEGWTNVGSMAGEMKNPKKDLPRAIFLGLAVVMVVYVLINVAYLMTLPLDHVAGNQTVASDVAAKLFGGIGGKIITIGILISVYGAINGFSMAGIRVPYAMAKSEQIPFKNVWTKLNKGAVPVNAGLLLLVIAFLMMLTGSFDMLTDLLVFVMWFFYTATFLAVIILRKKEPKLERPYRVPLYPIVPIIAILGGVYTLVSTLISQTSLAMGGIALTLIGLLFYTELHKKFKK</sequence>
<dbReference type="Proteomes" id="UP000070355">
    <property type="component" value="Unassembled WGS sequence"/>
</dbReference>
<dbReference type="InterPro" id="IPR002293">
    <property type="entry name" value="AA/rel_permease1"/>
</dbReference>
<feature type="transmembrane region" description="Helical" evidence="5">
    <location>
        <begin position="353"/>
        <end position="373"/>
    </location>
</feature>
<dbReference type="InterPro" id="IPR050598">
    <property type="entry name" value="AminoAcid_Transporter"/>
</dbReference>
<feature type="transmembrane region" description="Helical" evidence="5">
    <location>
        <begin position="87"/>
        <end position="112"/>
    </location>
</feature>
<feature type="transmembrane region" description="Helical" evidence="5">
    <location>
        <begin position="12"/>
        <end position="32"/>
    </location>
</feature>
<dbReference type="AlphaFoldDB" id="A0A133ZR28"/>
<proteinExistence type="predicted"/>
<dbReference type="GO" id="GO:0015179">
    <property type="term" value="F:L-amino acid transmembrane transporter activity"/>
    <property type="evidence" value="ECO:0007669"/>
    <property type="project" value="TreeGrafter"/>
</dbReference>
<gene>
    <name evidence="6" type="ORF">HMPREF3186_01566</name>
</gene>
<name>A0A133ZR28_9BACL</name>
<reference evidence="7" key="1">
    <citation type="submission" date="2016-01" db="EMBL/GenBank/DDBJ databases">
        <authorList>
            <person name="Mitreva M."/>
            <person name="Pepin K.H."/>
            <person name="Mihindukulasuriya K.A."/>
            <person name="Fulton R."/>
            <person name="Fronick C."/>
            <person name="O'Laughlin M."/>
            <person name="Miner T."/>
            <person name="Herter B."/>
            <person name="Rosa B.A."/>
            <person name="Cordes M."/>
            <person name="Tomlinson C."/>
            <person name="Wollam A."/>
            <person name="Palsikar V.B."/>
            <person name="Mardis E.R."/>
            <person name="Wilson R.K."/>
        </authorList>
    </citation>
    <scope>NUCLEOTIDE SEQUENCE [LARGE SCALE GENOMIC DNA]</scope>
    <source>
        <strain evidence="7">DNF01167</strain>
    </source>
</reference>
<keyword evidence="4 5" id="KW-0472">Membrane</keyword>
<feature type="transmembrane region" description="Helical" evidence="5">
    <location>
        <begin position="124"/>
        <end position="142"/>
    </location>
</feature>